<dbReference type="EMBL" id="CP108188">
    <property type="protein sequence ID" value="WTR68432.1"/>
    <property type="molecule type" value="Genomic_DNA"/>
</dbReference>
<dbReference type="RefSeq" id="WP_327165781.1">
    <property type="nucleotide sequence ID" value="NZ_CP108062.1"/>
</dbReference>
<feature type="domain" description="Peptidase M20 dimerisation" evidence="1">
    <location>
        <begin position="195"/>
        <end position="289"/>
    </location>
</feature>
<dbReference type="Pfam" id="PF07687">
    <property type="entry name" value="M20_dimer"/>
    <property type="match status" value="1"/>
</dbReference>
<dbReference type="PIRSF" id="PIRSF005962">
    <property type="entry name" value="Pept_M20D_amidohydro"/>
    <property type="match status" value="1"/>
</dbReference>
<dbReference type="InterPro" id="IPR017439">
    <property type="entry name" value="Amidohydrolase"/>
</dbReference>
<dbReference type="Pfam" id="PF01546">
    <property type="entry name" value="Peptidase_M20"/>
    <property type="match status" value="1"/>
</dbReference>
<keyword evidence="3" id="KW-1185">Reference proteome</keyword>
<dbReference type="Proteomes" id="UP001622594">
    <property type="component" value="Chromosome"/>
</dbReference>
<dbReference type="PANTHER" id="PTHR11014:SF63">
    <property type="entry name" value="METALLOPEPTIDASE, PUTATIVE (AFU_ORTHOLOGUE AFUA_6G09600)-RELATED"/>
    <property type="match status" value="1"/>
</dbReference>
<organism evidence="2 3">
    <name type="scientific">Streptomyces zaomyceticus</name>
    <dbReference type="NCBI Taxonomy" id="68286"/>
    <lineage>
        <taxon>Bacteria</taxon>
        <taxon>Bacillati</taxon>
        <taxon>Actinomycetota</taxon>
        <taxon>Actinomycetes</taxon>
        <taxon>Kitasatosporales</taxon>
        <taxon>Streptomycetaceae</taxon>
        <taxon>Streptomyces</taxon>
    </lineage>
</organism>
<evidence type="ECO:0000259" key="1">
    <source>
        <dbReference type="Pfam" id="PF07687"/>
    </source>
</evidence>
<dbReference type="PANTHER" id="PTHR11014">
    <property type="entry name" value="PEPTIDASE M20 FAMILY MEMBER"/>
    <property type="match status" value="1"/>
</dbReference>
<dbReference type="Gene3D" id="3.30.70.360">
    <property type="match status" value="1"/>
</dbReference>
<dbReference type="InterPro" id="IPR036264">
    <property type="entry name" value="Bact_exopeptidase_dim_dom"/>
</dbReference>
<gene>
    <name evidence="2" type="ORF">OG814_03695</name>
</gene>
<proteinExistence type="predicted"/>
<reference evidence="2 3" key="1">
    <citation type="submission" date="2022-10" db="EMBL/GenBank/DDBJ databases">
        <title>The complete genomes of actinobacterial strains from the NBC collection.</title>
        <authorList>
            <person name="Joergensen T.S."/>
            <person name="Alvarez Arevalo M."/>
            <person name="Sterndorff E.B."/>
            <person name="Faurdal D."/>
            <person name="Vuksanovic O."/>
            <person name="Mourched A.-S."/>
            <person name="Charusanti P."/>
            <person name="Shaw S."/>
            <person name="Blin K."/>
            <person name="Weber T."/>
        </authorList>
    </citation>
    <scope>NUCLEOTIDE SEQUENCE [LARGE SCALE GENOMIC DNA]</scope>
    <source>
        <strain evidence="2 3">NBC_00123</strain>
    </source>
</reference>
<accession>A0ABZ1L2I7</accession>
<name>A0ABZ1L2I7_9ACTN</name>
<protein>
    <submittedName>
        <fullName evidence="2">Amidohydrolase</fullName>
    </submittedName>
</protein>
<dbReference type="NCBIfam" id="TIGR01891">
    <property type="entry name" value="amidohydrolases"/>
    <property type="match status" value="1"/>
</dbReference>
<sequence>MNRPEPLRPALASAGQALRPALTLYLDVHRSPEVSGEERRTAALFADRLAALGLEVTRGIGGHGVAGVLRNGEGPRVYVRAELDALPLTERTGLPYASGNGAMHACGHDLHLAATAGTADLLARTTADWRGTLVVLGQPAEETLTGARAMLEDGLYERFGRPDVVLAQHTAPLPAGMVAHGTPYGPLTAASSALDVVLHGRGGHAGTPHLAVDPVVTAAAVITRLQTIVSRESAPADQLTLTVGTLRAGTAVNVVPDTAELGIGLRALTDASLDRALAAVERIVRAECVASACPREPGITTVSRTPALWGDPAATRAVRDAHTALLGPERVADWPPSMASEDFPLYGGAGVALHGEKDVPLVYWMVGTASPGQWAATAGRLPPNHSPLFAPDVRTALPAAITSLTTAALDRLAVAPGAEPAGRGPGLTE</sequence>
<dbReference type="Gene3D" id="3.40.630.10">
    <property type="entry name" value="Zn peptidases"/>
    <property type="match status" value="1"/>
</dbReference>
<dbReference type="SUPFAM" id="SSF53187">
    <property type="entry name" value="Zn-dependent exopeptidases"/>
    <property type="match status" value="1"/>
</dbReference>
<evidence type="ECO:0000313" key="3">
    <source>
        <dbReference type="Proteomes" id="UP001622594"/>
    </source>
</evidence>
<evidence type="ECO:0000313" key="2">
    <source>
        <dbReference type="EMBL" id="WTR68432.1"/>
    </source>
</evidence>
<dbReference type="InterPro" id="IPR002933">
    <property type="entry name" value="Peptidase_M20"/>
</dbReference>
<dbReference type="InterPro" id="IPR011650">
    <property type="entry name" value="Peptidase_M20_dimer"/>
</dbReference>
<dbReference type="SUPFAM" id="SSF55031">
    <property type="entry name" value="Bacterial exopeptidase dimerisation domain"/>
    <property type="match status" value="1"/>
</dbReference>